<sequence>MHSMHINAFFDYLMDNPHPYWTQIPTDPNPVCEDGRDGVAAEDDMALRALLPQIRPRRGRKRPEEDGLSKSPSQRPRLDSPGFGGESRMSRPDSLDPWTAHPDGRSSFIFPPVDPRSSVLPEANSAYPWSNDVSREPMSAYPQSAMTPSTRGTFWGDPAEPRSAISPSKAKSLGRRHGAKVVSSAWRSGGVSTGGRPRGRPPASRGNETPLTPIPDERREFPPTPLQESTPQSTTAPASSMLPPDPVPKPPGPTSAPTSTPTSAPGPRPSRPGRLSLQVPERAGGPVRLATPPPPVVMVNGKSTVNGNGPSDVDGPTDAPMEDAFTVFDRTSAMFTATSNDDRGSSTVHFDTNDSDKTNGTEIEAQIIADLLECNWYDERGQPAPPATIEEAVALAKAVIESISKQALTKEAFLINLSAIAGVKYMMKAGSNTIQRVEVGADYTKYHCAWGLRYGSVSGMFRLNETVPHSRWKKGFQKTPDEGVDVPAEGEAAVEFWRKRYADLVCVVNKRNEDAVLSMRRLGNGGEGP</sequence>
<proteinExistence type="predicted"/>
<reference evidence="1 2" key="1">
    <citation type="journal article" date="2022" name="New Phytol.">
        <title>Ecological generalism drives hyperdiversity of secondary metabolite gene clusters in xylarialean endophytes.</title>
        <authorList>
            <person name="Franco M.E.E."/>
            <person name="Wisecaver J.H."/>
            <person name="Arnold A.E."/>
            <person name="Ju Y.M."/>
            <person name="Slot J.C."/>
            <person name="Ahrendt S."/>
            <person name="Moore L.P."/>
            <person name="Eastman K.E."/>
            <person name="Scott K."/>
            <person name="Konkel Z."/>
            <person name="Mondo S.J."/>
            <person name="Kuo A."/>
            <person name="Hayes R.D."/>
            <person name="Haridas S."/>
            <person name="Andreopoulos B."/>
            <person name="Riley R."/>
            <person name="LaButti K."/>
            <person name="Pangilinan J."/>
            <person name="Lipzen A."/>
            <person name="Amirebrahimi M."/>
            <person name="Yan J."/>
            <person name="Adam C."/>
            <person name="Keymanesh K."/>
            <person name="Ng V."/>
            <person name="Louie K."/>
            <person name="Northen T."/>
            <person name="Drula E."/>
            <person name="Henrissat B."/>
            <person name="Hsieh H.M."/>
            <person name="Youens-Clark K."/>
            <person name="Lutzoni F."/>
            <person name="Miadlikowska J."/>
            <person name="Eastwood D.C."/>
            <person name="Hamelin R.C."/>
            <person name="Grigoriev I.V."/>
            <person name="U'Ren J.M."/>
        </authorList>
    </citation>
    <scope>NUCLEOTIDE SEQUENCE [LARGE SCALE GENOMIC DNA]</scope>
    <source>
        <strain evidence="1 2">CBS 119005</strain>
    </source>
</reference>
<organism evidence="1 2">
    <name type="scientific">Hypoxylon rubiginosum</name>
    <dbReference type="NCBI Taxonomy" id="110542"/>
    <lineage>
        <taxon>Eukaryota</taxon>
        <taxon>Fungi</taxon>
        <taxon>Dikarya</taxon>
        <taxon>Ascomycota</taxon>
        <taxon>Pezizomycotina</taxon>
        <taxon>Sordariomycetes</taxon>
        <taxon>Xylariomycetidae</taxon>
        <taxon>Xylariales</taxon>
        <taxon>Hypoxylaceae</taxon>
        <taxon>Hypoxylon</taxon>
    </lineage>
</organism>
<name>A0ACB9YLX4_9PEZI</name>
<accession>A0ACB9YLX4</accession>
<dbReference type="Proteomes" id="UP001497700">
    <property type="component" value="Unassembled WGS sequence"/>
</dbReference>
<evidence type="ECO:0000313" key="2">
    <source>
        <dbReference type="Proteomes" id="UP001497700"/>
    </source>
</evidence>
<gene>
    <name evidence="1" type="ORF">F4820DRAFT_437513</name>
</gene>
<evidence type="ECO:0000313" key="1">
    <source>
        <dbReference type="EMBL" id="KAI4860221.1"/>
    </source>
</evidence>
<protein>
    <submittedName>
        <fullName evidence="1">ARS binding protein 2-domain-containing protein</fullName>
    </submittedName>
</protein>
<keyword evidence="2" id="KW-1185">Reference proteome</keyword>
<comment type="caution">
    <text evidence="1">The sequence shown here is derived from an EMBL/GenBank/DDBJ whole genome shotgun (WGS) entry which is preliminary data.</text>
</comment>
<dbReference type="EMBL" id="MU393595">
    <property type="protein sequence ID" value="KAI4860221.1"/>
    <property type="molecule type" value="Genomic_DNA"/>
</dbReference>